<reference evidence="3 4" key="1">
    <citation type="submission" date="2018-06" db="EMBL/GenBank/DDBJ databases">
        <title>Genomic Encyclopedia of Archaeal and Bacterial Type Strains, Phase II (KMG-II): from individual species to whole genera.</title>
        <authorList>
            <person name="Goeker M."/>
        </authorList>
    </citation>
    <scope>NUCLEOTIDE SEQUENCE [LARGE SCALE GENOMIC DNA]</scope>
    <source>
        <strain evidence="3 4">T4</strain>
    </source>
</reference>
<proteinExistence type="predicted"/>
<dbReference type="AlphaFoldDB" id="A0A326RTY7"/>
<accession>A0A326RTY7</accession>
<dbReference type="OrthoDB" id="5149141at2"/>
<dbReference type="RefSeq" id="WP_111392054.1">
    <property type="nucleotide sequence ID" value="NZ_QKTX01000004.1"/>
</dbReference>
<organism evidence="3 4">
    <name type="scientific">Algoriphagus aquaeductus</name>
    <dbReference type="NCBI Taxonomy" id="475299"/>
    <lineage>
        <taxon>Bacteria</taxon>
        <taxon>Pseudomonadati</taxon>
        <taxon>Bacteroidota</taxon>
        <taxon>Cytophagia</taxon>
        <taxon>Cytophagales</taxon>
        <taxon>Cyclobacteriaceae</taxon>
        <taxon>Algoriphagus</taxon>
    </lineage>
</organism>
<dbReference type="SUPFAM" id="SSF52200">
    <property type="entry name" value="Toll/Interleukin receptor TIR domain"/>
    <property type="match status" value="1"/>
</dbReference>
<evidence type="ECO:0000259" key="2">
    <source>
        <dbReference type="PROSITE" id="PS51534"/>
    </source>
</evidence>
<evidence type="ECO:0000259" key="1">
    <source>
        <dbReference type="PROSITE" id="PS50104"/>
    </source>
</evidence>
<keyword evidence="4" id="KW-1185">Reference proteome</keyword>
<feature type="domain" description="TIR" evidence="1">
    <location>
        <begin position="2"/>
        <end position="143"/>
    </location>
</feature>
<gene>
    <name evidence="3" type="ORF">CLV31_10415</name>
</gene>
<feature type="domain" description="SEFIR" evidence="2">
    <location>
        <begin position="3"/>
        <end position="134"/>
    </location>
</feature>
<sequence length="307" mass="34715">MDNPTAFISYSHDDEEHKGWVLKLTNRLISNGVNAVLDQHNLSLGGDLPSYMENGLSNENRIICVCSERYTEKANKGQGGVGYEKMIMTGELLQNINTKWIIPIIRKNPGSKVPKFLTGKIYGNFNNDDSFEHEYEKLLRELLNIPLHPKPKLGQSPFITIKETGRIIFKPKSEKYHSPAYSGIVKFDYSNNNGSYSIGEGDLLFETKWSGAGADSIHAYTDSSSIDCLALVTKHEKIEDIINVDEFDYSSRVRTPAIGDIVIWQNRNGYFAATQIIDVKHMRRNADFDELTFKYVILTNATSDFSK</sequence>
<comment type="caution">
    <text evidence="3">The sequence shown here is derived from an EMBL/GenBank/DDBJ whole genome shotgun (WGS) entry which is preliminary data.</text>
</comment>
<dbReference type="Gene3D" id="3.40.50.10140">
    <property type="entry name" value="Toll/interleukin-1 receptor homology (TIR) domain"/>
    <property type="match status" value="1"/>
</dbReference>
<protein>
    <submittedName>
        <fullName evidence="3">SEFIR domain-containing protein</fullName>
    </submittedName>
</protein>
<dbReference type="Pfam" id="PF13676">
    <property type="entry name" value="TIR_2"/>
    <property type="match status" value="1"/>
</dbReference>
<dbReference type="EMBL" id="QKTX01000004">
    <property type="protein sequence ID" value="PZV84367.1"/>
    <property type="molecule type" value="Genomic_DNA"/>
</dbReference>
<dbReference type="Proteomes" id="UP000248917">
    <property type="component" value="Unassembled WGS sequence"/>
</dbReference>
<name>A0A326RTY7_9BACT</name>
<dbReference type="InterPro" id="IPR035897">
    <property type="entry name" value="Toll_tir_struct_dom_sf"/>
</dbReference>
<dbReference type="GO" id="GO:0007165">
    <property type="term" value="P:signal transduction"/>
    <property type="evidence" value="ECO:0007669"/>
    <property type="project" value="InterPro"/>
</dbReference>
<dbReference type="InterPro" id="IPR013568">
    <property type="entry name" value="SEFIR_dom"/>
</dbReference>
<evidence type="ECO:0000313" key="3">
    <source>
        <dbReference type="EMBL" id="PZV84367.1"/>
    </source>
</evidence>
<dbReference type="PROSITE" id="PS51534">
    <property type="entry name" value="SEFIR"/>
    <property type="match status" value="1"/>
</dbReference>
<dbReference type="InterPro" id="IPR000157">
    <property type="entry name" value="TIR_dom"/>
</dbReference>
<evidence type="ECO:0000313" key="4">
    <source>
        <dbReference type="Proteomes" id="UP000248917"/>
    </source>
</evidence>
<dbReference type="PROSITE" id="PS50104">
    <property type="entry name" value="TIR"/>
    <property type="match status" value="1"/>
</dbReference>